<feature type="non-terminal residue" evidence="2">
    <location>
        <position position="509"/>
    </location>
</feature>
<protein>
    <recommendedName>
        <fullName evidence="1">BREX system Lon protease-like BrxL N-terminal domain-containing protein</fullName>
    </recommendedName>
</protein>
<proteinExistence type="predicted"/>
<reference evidence="2" key="1">
    <citation type="journal article" date="2015" name="Nature">
        <title>Complex archaea that bridge the gap between prokaryotes and eukaryotes.</title>
        <authorList>
            <person name="Spang A."/>
            <person name="Saw J.H."/>
            <person name="Jorgensen S.L."/>
            <person name="Zaremba-Niedzwiedzka K."/>
            <person name="Martijn J."/>
            <person name="Lind A.E."/>
            <person name="van Eijk R."/>
            <person name="Schleper C."/>
            <person name="Guy L."/>
            <person name="Ettema T.J."/>
        </authorList>
    </citation>
    <scope>NUCLEOTIDE SEQUENCE</scope>
</reference>
<dbReference type="Pfam" id="PF20442">
    <property type="entry name" value="BrxL_N"/>
    <property type="match status" value="1"/>
</dbReference>
<sequence>MELDELDKKLLNYFPGMIVRKDLAAKLKGAYPVPTYVLEFLLGKYCSNPNEDVINAGLSKVKKTLEDHYLNPEKTEVIKHKIREIGSFKILDRLKIRLLPSEDKYWGILTGLNLNYLHIEDELVRKNERMLLDGVWGINEIGYDPTLSRKGAIEPFYLKSFQPVQLSSNLVDKIISERKNFTKEEWIFLLLRSIGLEPTEFSERQRMLLLSRLVSFIERNINFVEFGPRSTGKSFCYRELSPHSILISGGQTSIANLFVSNIGTGKPGLVTYFDLVAFDEVAGLGKFSDTTAIQIFKDYMESGSFSRGKGEFTGKASLVFIGNMDVDIQTAVQTSHLFIPFPYEMQDLAFLDRFHMYLPGWELPRFTSEMFAVNFGLIVDIIAEYFQVLRNKSFYSLIEKNVEWGSELDQRDKIRVRAITSGLLKLLYPDGIFNNAQLEECVKYALEFRRRVKEQLRKMGSVEFRKTNFSYKMKESDEEIIVMTPETVIAKQFSPLGNQTQSGIGFTLG</sequence>
<organism evidence="2">
    <name type="scientific">marine sediment metagenome</name>
    <dbReference type="NCBI Taxonomy" id="412755"/>
    <lineage>
        <taxon>unclassified sequences</taxon>
        <taxon>metagenomes</taxon>
        <taxon>ecological metagenomes</taxon>
    </lineage>
</organism>
<dbReference type="EMBL" id="LAZR01021176">
    <property type="protein sequence ID" value="KKL86219.1"/>
    <property type="molecule type" value="Genomic_DNA"/>
</dbReference>
<dbReference type="InterPro" id="IPR014061">
    <property type="entry name" value="BrxL-like"/>
</dbReference>
<dbReference type="Pfam" id="PF13337">
    <property type="entry name" value="BrxL_ATPase"/>
    <property type="match status" value="1"/>
</dbReference>
<accession>A0A0F9FII4</accession>
<dbReference type="NCBIfam" id="TIGR02688">
    <property type="entry name" value="BREX system Lon protease-like protein BrxL"/>
    <property type="match status" value="1"/>
</dbReference>
<name>A0A0F9FII4_9ZZZZ</name>
<feature type="domain" description="BREX system Lon protease-like BrxL N-terminal" evidence="1">
    <location>
        <begin position="13"/>
        <end position="143"/>
    </location>
</feature>
<dbReference type="InterPro" id="IPR046838">
    <property type="entry name" value="BrxL_N"/>
</dbReference>
<evidence type="ECO:0000313" key="2">
    <source>
        <dbReference type="EMBL" id="KKL86219.1"/>
    </source>
</evidence>
<dbReference type="AlphaFoldDB" id="A0A0F9FII4"/>
<comment type="caution">
    <text evidence="2">The sequence shown here is derived from an EMBL/GenBank/DDBJ whole genome shotgun (WGS) entry which is preliminary data.</text>
</comment>
<evidence type="ECO:0000259" key="1">
    <source>
        <dbReference type="Pfam" id="PF20442"/>
    </source>
</evidence>
<gene>
    <name evidence="2" type="ORF">LCGC14_1946930</name>
</gene>